<feature type="region of interest" description="Disordered" evidence="1">
    <location>
        <begin position="27"/>
        <end position="52"/>
    </location>
</feature>
<name>A0ABD3GC93_9STRA</name>
<dbReference type="EMBL" id="JBIMZQ010000001">
    <property type="protein sequence ID" value="KAL3674794.1"/>
    <property type="molecule type" value="Genomic_DNA"/>
</dbReference>
<protein>
    <submittedName>
        <fullName evidence="2">Uncharacterized protein</fullName>
    </submittedName>
</protein>
<evidence type="ECO:0000313" key="3">
    <source>
        <dbReference type="Proteomes" id="UP001632037"/>
    </source>
</evidence>
<keyword evidence="3" id="KW-1185">Reference proteome</keyword>
<gene>
    <name evidence="2" type="ORF">V7S43_000722</name>
</gene>
<dbReference type="Proteomes" id="UP001632037">
    <property type="component" value="Unassembled WGS sequence"/>
</dbReference>
<evidence type="ECO:0000256" key="1">
    <source>
        <dbReference type="SAM" id="MobiDB-lite"/>
    </source>
</evidence>
<reference evidence="2 3" key="1">
    <citation type="submission" date="2024-09" db="EMBL/GenBank/DDBJ databases">
        <title>Genome sequencing and assembly of Phytophthora oleae, isolate VK10A, causative agent of rot of olive drupes.</title>
        <authorList>
            <person name="Conti Taguali S."/>
            <person name="Riolo M."/>
            <person name="La Spada F."/>
            <person name="Cacciola S.O."/>
            <person name="Dionisio G."/>
        </authorList>
    </citation>
    <scope>NUCLEOTIDE SEQUENCE [LARGE SCALE GENOMIC DNA]</scope>
    <source>
        <strain evidence="2 3">VK10A</strain>
    </source>
</reference>
<comment type="caution">
    <text evidence="2">The sequence shown here is derived from an EMBL/GenBank/DDBJ whole genome shotgun (WGS) entry which is preliminary data.</text>
</comment>
<accession>A0ABD3GC93</accession>
<evidence type="ECO:0000313" key="2">
    <source>
        <dbReference type="EMBL" id="KAL3674794.1"/>
    </source>
</evidence>
<organism evidence="2 3">
    <name type="scientific">Phytophthora oleae</name>
    <dbReference type="NCBI Taxonomy" id="2107226"/>
    <lineage>
        <taxon>Eukaryota</taxon>
        <taxon>Sar</taxon>
        <taxon>Stramenopiles</taxon>
        <taxon>Oomycota</taxon>
        <taxon>Peronosporomycetes</taxon>
        <taxon>Peronosporales</taxon>
        <taxon>Peronosporaceae</taxon>
        <taxon>Phytophthora</taxon>
    </lineage>
</organism>
<sequence length="107" mass="11440">MGDRVMMEEVLELLAAGSPDWASAESATVSSASGSNHTSMVSEFNHGESGDDIKVLVPSGVQGAADPRKDDSLEEKYPADYRTVQFQGEVRADEALQQNSMYAAPCL</sequence>
<dbReference type="AlphaFoldDB" id="A0ABD3GC93"/>
<proteinExistence type="predicted"/>